<proteinExistence type="predicted"/>
<protein>
    <submittedName>
        <fullName evidence="2">Uncharacterized protein</fullName>
    </submittedName>
</protein>
<evidence type="ECO:0000256" key="1">
    <source>
        <dbReference type="SAM" id="MobiDB-lite"/>
    </source>
</evidence>
<evidence type="ECO:0000313" key="2">
    <source>
        <dbReference type="EMBL" id="MFB9071059.1"/>
    </source>
</evidence>
<keyword evidence="3" id="KW-1185">Reference proteome</keyword>
<accession>A0ABV5FX98</accession>
<reference evidence="2 3" key="1">
    <citation type="submission" date="2024-09" db="EMBL/GenBank/DDBJ databases">
        <authorList>
            <person name="Sun Q."/>
            <person name="Mori K."/>
        </authorList>
    </citation>
    <scope>NUCLEOTIDE SEQUENCE [LARGE SCALE GENOMIC DNA]</scope>
    <source>
        <strain evidence="2 3">CCM 7609</strain>
    </source>
</reference>
<feature type="region of interest" description="Disordered" evidence="1">
    <location>
        <begin position="53"/>
        <end position="82"/>
    </location>
</feature>
<dbReference type="EMBL" id="JBHMFI010000001">
    <property type="protein sequence ID" value="MFB9071059.1"/>
    <property type="molecule type" value="Genomic_DNA"/>
</dbReference>
<name>A0ABV5FX98_9MICC</name>
<organism evidence="2 3">
    <name type="scientific">Citricoccus parietis</name>
    <dbReference type="NCBI Taxonomy" id="592307"/>
    <lineage>
        <taxon>Bacteria</taxon>
        <taxon>Bacillati</taxon>
        <taxon>Actinomycetota</taxon>
        <taxon>Actinomycetes</taxon>
        <taxon>Micrococcales</taxon>
        <taxon>Micrococcaceae</taxon>
        <taxon>Citricoccus</taxon>
    </lineage>
</organism>
<comment type="caution">
    <text evidence="2">The sequence shown here is derived from an EMBL/GenBank/DDBJ whole genome shotgun (WGS) entry which is preliminary data.</text>
</comment>
<dbReference type="Proteomes" id="UP001589575">
    <property type="component" value="Unassembled WGS sequence"/>
</dbReference>
<gene>
    <name evidence="2" type="ORF">ACFFX0_07585</name>
</gene>
<evidence type="ECO:0000313" key="3">
    <source>
        <dbReference type="Proteomes" id="UP001589575"/>
    </source>
</evidence>
<sequence>MVPRGERQDLLGCPFRQVRLGVGRQAAAERDHAHDHRRRHGRDPLAALLGCHGRSALGNSSSRQRYAGPGPVARGPGLRTAA</sequence>